<evidence type="ECO:0000256" key="1">
    <source>
        <dbReference type="ARBA" id="ARBA00001947"/>
    </source>
</evidence>
<protein>
    <submittedName>
        <fullName evidence="6">Uncharacterized protein Clim_1224</fullName>
    </submittedName>
</protein>
<dbReference type="GO" id="GO:0046872">
    <property type="term" value="F:metal ion binding"/>
    <property type="evidence" value="ECO:0007669"/>
    <property type="project" value="UniProtKB-KW"/>
</dbReference>
<organism evidence="6">
    <name type="scientific">hydrothermal vent metagenome</name>
    <dbReference type="NCBI Taxonomy" id="652676"/>
    <lineage>
        <taxon>unclassified sequences</taxon>
        <taxon>metagenomes</taxon>
        <taxon>ecological metagenomes</taxon>
    </lineage>
</organism>
<sequence length="337" mass="38148">MTQMLQQLYELPAEFLTVKAEDLHGILARPSLIHLQGENPQPLFISTLLHGNEITGFYAIQKLLSDYQNKRLPRSISIFIGNVKAAQAGVRRLDQQVDYNRIWPGTHQPYLAEAHMMQQVTDIMQKKQVWASIDIHNNTGKNPHYACINKLQKNFIAFAGMFSETLVYFSTPKGVQSSAFAELCPAVTLECGLSGEKAGINHVLNYLQRTLKLNEINDAPEHPVNLYHTVARVNIPEGYSFGFEDDATINLLPEIEKYNFCELAAGTVMANVEPQSSAFLQAFDDDDREVGRDFFEYADEQIRLKKSVMPAMLTMNTQVIRQDCLCYLMERISLPTP</sequence>
<keyword evidence="3" id="KW-0378">Hydrolase</keyword>
<dbReference type="Gene3D" id="3.40.630.10">
    <property type="entry name" value="Zn peptidases"/>
    <property type="match status" value="1"/>
</dbReference>
<keyword evidence="4" id="KW-0862">Zinc</keyword>
<evidence type="ECO:0000256" key="2">
    <source>
        <dbReference type="ARBA" id="ARBA00022723"/>
    </source>
</evidence>
<comment type="cofactor">
    <cofactor evidence="1">
        <name>Zn(2+)</name>
        <dbReference type="ChEBI" id="CHEBI:29105"/>
    </cofactor>
</comment>
<proteinExistence type="predicted"/>
<evidence type="ECO:0000256" key="4">
    <source>
        <dbReference type="ARBA" id="ARBA00022833"/>
    </source>
</evidence>
<name>A0A3B0WQX8_9ZZZZ</name>
<dbReference type="GO" id="GO:0016788">
    <property type="term" value="F:hydrolase activity, acting on ester bonds"/>
    <property type="evidence" value="ECO:0007669"/>
    <property type="project" value="InterPro"/>
</dbReference>
<dbReference type="EMBL" id="UOFH01000008">
    <property type="protein sequence ID" value="VAW58395.1"/>
    <property type="molecule type" value="Genomic_DNA"/>
</dbReference>
<reference evidence="6" key="1">
    <citation type="submission" date="2018-06" db="EMBL/GenBank/DDBJ databases">
        <authorList>
            <person name="Zhirakovskaya E."/>
        </authorList>
    </citation>
    <scope>NUCLEOTIDE SEQUENCE</scope>
</reference>
<accession>A0A3B0WQX8</accession>
<dbReference type="InterPro" id="IPR055438">
    <property type="entry name" value="AstE_AspA_cat"/>
</dbReference>
<evidence type="ECO:0000313" key="6">
    <source>
        <dbReference type="EMBL" id="VAW58395.1"/>
    </source>
</evidence>
<dbReference type="CDD" id="cd06256">
    <property type="entry name" value="M14_ASTE_ASPA-like"/>
    <property type="match status" value="1"/>
</dbReference>
<dbReference type="AlphaFoldDB" id="A0A3B0WQX8"/>
<keyword evidence="2" id="KW-0479">Metal-binding</keyword>
<dbReference type="SUPFAM" id="SSF53187">
    <property type="entry name" value="Zn-dependent exopeptidases"/>
    <property type="match status" value="1"/>
</dbReference>
<dbReference type="Pfam" id="PF24827">
    <property type="entry name" value="AstE_AspA_cat"/>
    <property type="match status" value="1"/>
</dbReference>
<evidence type="ECO:0000259" key="5">
    <source>
        <dbReference type="Pfam" id="PF24827"/>
    </source>
</evidence>
<gene>
    <name evidence="6" type="ORF">MNBD_GAMMA08-400</name>
</gene>
<feature type="domain" description="Succinylglutamate desuccinylase/Aspartoacylase catalytic" evidence="5">
    <location>
        <begin position="43"/>
        <end position="192"/>
    </location>
</feature>
<evidence type="ECO:0000256" key="3">
    <source>
        <dbReference type="ARBA" id="ARBA00022801"/>
    </source>
</evidence>